<evidence type="ECO:0000256" key="3">
    <source>
        <dbReference type="ARBA" id="ARBA00022448"/>
    </source>
</evidence>
<dbReference type="PANTHER" id="PTHR30489:SF0">
    <property type="entry name" value="LIPOPROTEIN-RELEASING SYSTEM TRANSMEMBRANE PROTEIN LOLE"/>
    <property type="match status" value="1"/>
</dbReference>
<feature type="domain" description="ABC3 transporter permease C-terminal" evidence="9">
    <location>
        <begin position="287"/>
        <end position="420"/>
    </location>
</feature>
<evidence type="ECO:0000259" key="9">
    <source>
        <dbReference type="Pfam" id="PF02687"/>
    </source>
</evidence>
<gene>
    <name evidence="11" type="ORF">KCG34_01905</name>
</gene>
<feature type="transmembrane region" description="Helical" evidence="8">
    <location>
        <begin position="32"/>
        <end position="57"/>
    </location>
</feature>
<dbReference type="InterPro" id="IPR011925">
    <property type="entry name" value="LolCE_TM"/>
</dbReference>
<dbReference type="InterPro" id="IPR025857">
    <property type="entry name" value="MacB_PCD"/>
</dbReference>
<keyword evidence="3" id="KW-0813">Transport</keyword>
<name>A0A975IVD7_9CAUL</name>
<dbReference type="Pfam" id="PF02687">
    <property type="entry name" value="FtsX"/>
    <property type="match status" value="1"/>
</dbReference>
<accession>A0A975IVD7</accession>
<comment type="similarity">
    <text evidence="2">Belongs to the ABC-4 integral membrane protein family. LolC/E subfamily.</text>
</comment>
<evidence type="ECO:0000256" key="6">
    <source>
        <dbReference type="ARBA" id="ARBA00022989"/>
    </source>
</evidence>
<feature type="transmembrane region" description="Helical" evidence="8">
    <location>
        <begin position="393"/>
        <end position="413"/>
    </location>
</feature>
<keyword evidence="5 8" id="KW-0812">Transmembrane</keyword>
<dbReference type="Proteomes" id="UP000676409">
    <property type="component" value="Chromosome"/>
</dbReference>
<keyword evidence="7 8" id="KW-0472">Membrane</keyword>
<proteinExistence type="inferred from homology"/>
<feature type="transmembrane region" description="Helical" evidence="8">
    <location>
        <begin position="328"/>
        <end position="357"/>
    </location>
</feature>
<dbReference type="Pfam" id="PF12704">
    <property type="entry name" value="MacB_PCD"/>
    <property type="match status" value="1"/>
</dbReference>
<keyword evidence="11" id="KW-0449">Lipoprotein</keyword>
<keyword evidence="12" id="KW-1185">Reference proteome</keyword>
<dbReference type="NCBIfam" id="TIGR02212">
    <property type="entry name" value="lolCE"/>
    <property type="match status" value="1"/>
</dbReference>
<dbReference type="PANTHER" id="PTHR30489">
    <property type="entry name" value="LIPOPROTEIN-RELEASING SYSTEM TRANSMEMBRANE PROTEIN LOLE"/>
    <property type="match status" value="1"/>
</dbReference>
<keyword evidence="4" id="KW-1003">Cell membrane</keyword>
<evidence type="ECO:0000256" key="2">
    <source>
        <dbReference type="ARBA" id="ARBA00005236"/>
    </source>
</evidence>
<evidence type="ECO:0000256" key="5">
    <source>
        <dbReference type="ARBA" id="ARBA00022692"/>
    </source>
</evidence>
<evidence type="ECO:0000313" key="11">
    <source>
        <dbReference type="EMBL" id="QUD88665.1"/>
    </source>
</evidence>
<sequence>MTADARPAAPFSQWERSVAARYLRAKRKNGGVALISTISFVGIALAVAVLIIVMSVMNGFRAELLTRILGFNGHLFVAGQVLNEPGRAALVQRLRAIPHVVQAAPMVEAEALVQGRGATSGAVVRGIGPGDLKATPIIAGNIKRGSLNGFGQGDFGGDIILVGDRLAASMGVEPGDTLTLTSPSSSSTAFGSAPISKAYTVGGVFSVGMSEYDQTFIYMPLQQAQLFFGREDSIDKIEIKLDDPDRTPLVRPQVAVIAGNEGVVTDWRDNNQAFFNALEVERNTMRLILLLIVAIAAMNIISGLVMLVKNKGRDIAVLRTMGADQGAIMRIFFLSGAAIGVLGALAGFVLGVLFCTYIKEIQTFVQWVTGADVFNADIYFLSHIPAKLDWNEVIGVLFWALLASFLATLPPAFQAARIDPVEALRYE</sequence>
<dbReference type="EMBL" id="CP073078">
    <property type="protein sequence ID" value="QUD88665.1"/>
    <property type="molecule type" value="Genomic_DNA"/>
</dbReference>
<evidence type="ECO:0000256" key="8">
    <source>
        <dbReference type="SAM" id="Phobius"/>
    </source>
</evidence>
<dbReference type="GO" id="GO:0042953">
    <property type="term" value="P:lipoprotein transport"/>
    <property type="evidence" value="ECO:0007669"/>
    <property type="project" value="InterPro"/>
</dbReference>
<evidence type="ECO:0000256" key="1">
    <source>
        <dbReference type="ARBA" id="ARBA00004651"/>
    </source>
</evidence>
<protein>
    <submittedName>
        <fullName evidence="11">Lipoprotein-releasing ABC transporter permease subunit</fullName>
    </submittedName>
</protein>
<dbReference type="GO" id="GO:0098797">
    <property type="term" value="C:plasma membrane protein complex"/>
    <property type="evidence" value="ECO:0007669"/>
    <property type="project" value="TreeGrafter"/>
</dbReference>
<evidence type="ECO:0000259" key="10">
    <source>
        <dbReference type="Pfam" id="PF12704"/>
    </source>
</evidence>
<organism evidence="11 12">
    <name type="scientific">Phenylobacterium montanum</name>
    <dbReference type="NCBI Taxonomy" id="2823693"/>
    <lineage>
        <taxon>Bacteria</taxon>
        <taxon>Pseudomonadati</taxon>
        <taxon>Pseudomonadota</taxon>
        <taxon>Alphaproteobacteria</taxon>
        <taxon>Caulobacterales</taxon>
        <taxon>Caulobacteraceae</taxon>
        <taxon>Phenylobacterium</taxon>
    </lineage>
</organism>
<comment type="subcellular location">
    <subcellularLocation>
        <location evidence="1">Cell membrane</location>
        <topology evidence="1">Multi-pass membrane protein</topology>
    </subcellularLocation>
</comment>
<feature type="transmembrane region" description="Helical" evidence="8">
    <location>
        <begin position="287"/>
        <end position="308"/>
    </location>
</feature>
<dbReference type="InterPro" id="IPR003838">
    <property type="entry name" value="ABC3_permease_C"/>
</dbReference>
<dbReference type="InterPro" id="IPR051447">
    <property type="entry name" value="Lipoprotein-release_system"/>
</dbReference>
<evidence type="ECO:0000313" key="12">
    <source>
        <dbReference type="Proteomes" id="UP000676409"/>
    </source>
</evidence>
<feature type="domain" description="MacB-like periplasmic core" evidence="10">
    <location>
        <begin position="37"/>
        <end position="254"/>
    </location>
</feature>
<reference evidence="11" key="1">
    <citation type="submission" date="2021-04" db="EMBL/GenBank/DDBJ databases">
        <title>The complete genome sequence of Caulobacter sp. S6.</title>
        <authorList>
            <person name="Tang Y."/>
            <person name="Ouyang W."/>
            <person name="Liu Q."/>
            <person name="Huang B."/>
            <person name="Guo Z."/>
            <person name="Lei P."/>
        </authorList>
    </citation>
    <scope>NUCLEOTIDE SEQUENCE</scope>
    <source>
        <strain evidence="11">S6</strain>
    </source>
</reference>
<evidence type="ECO:0000256" key="7">
    <source>
        <dbReference type="ARBA" id="ARBA00023136"/>
    </source>
</evidence>
<dbReference type="RefSeq" id="WP_211938715.1">
    <property type="nucleotide sequence ID" value="NZ_CP073078.1"/>
</dbReference>
<dbReference type="AlphaFoldDB" id="A0A975IVD7"/>
<dbReference type="GO" id="GO:0044874">
    <property type="term" value="P:lipoprotein localization to outer membrane"/>
    <property type="evidence" value="ECO:0007669"/>
    <property type="project" value="TreeGrafter"/>
</dbReference>
<dbReference type="KEGG" id="caul:KCG34_01905"/>
<keyword evidence="6 8" id="KW-1133">Transmembrane helix</keyword>
<evidence type="ECO:0000256" key="4">
    <source>
        <dbReference type="ARBA" id="ARBA00022475"/>
    </source>
</evidence>